<organism evidence="2 3">
    <name type="scientific">Eumeta variegata</name>
    <name type="common">Bagworm moth</name>
    <name type="synonym">Eumeta japonica</name>
    <dbReference type="NCBI Taxonomy" id="151549"/>
    <lineage>
        <taxon>Eukaryota</taxon>
        <taxon>Metazoa</taxon>
        <taxon>Ecdysozoa</taxon>
        <taxon>Arthropoda</taxon>
        <taxon>Hexapoda</taxon>
        <taxon>Insecta</taxon>
        <taxon>Pterygota</taxon>
        <taxon>Neoptera</taxon>
        <taxon>Endopterygota</taxon>
        <taxon>Lepidoptera</taxon>
        <taxon>Glossata</taxon>
        <taxon>Ditrysia</taxon>
        <taxon>Tineoidea</taxon>
        <taxon>Psychidae</taxon>
        <taxon>Oiketicinae</taxon>
        <taxon>Eumeta</taxon>
    </lineage>
</organism>
<dbReference type="Proteomes" id="UP000299102">
    <property type="component" value="Unassembled WGS sequence"/>
</dbReference>
<reference evidence="2 3" key="1">
    <citation type="journal article" date="2019" name="Commun. Biol.">
        <title>The bagworm genome reveals a unique fibroin gene that provides high tensile strength.</title>
        <authorList>
            <person name="Kono N."/>
            <person name="Nakamura H."/>
            <person name="Ohtoshi R."/>
            <person name="Tomita M."/>
            <person name="Numata K."/>
            <person name="Arakawa K."/>
        </authorList>
    </citation>
    <scope>NUCLEOTIDE SEQUENCE [LARGE SCALE GENOMIC DNA]</scope>
</reference>
<evidence type="ECO:0000256" key="1">
    <source>
        <dbReference type="SAM" id="MobiDB-lite"/>
    </source>
</evidence>
<keyword evidence="3" id="KW-1185">Reference proteome</keyword>
<proteinExistence type="predicted"/>
<feature type="region of interest" description="Disordered" evidence="1">
    <location>
        <begin position="206"/>
        <end position="233"/>
    </location>
</feature>
<dbReference type="EMBL" id="BGZK01000449">
    <property type="protein sequence ID" value="GBP44243.1"/>
    <property type="molecule type" value="Genomic_DNA"/>
</dbReference>
<protein>
    <submittedName>
        <fullName evidence="2">Uncharacterized protein</fullName>
    </submittedName>
</protein>
<evidence type="ECO:0000313" key="3">
    <source>
        <dbReference type="Proteomes" id="UP000299102"/>
    </source>
</evidence>
<dbReference type="AlphaFoldDB" id="A0A4C1VZK9"/>
<name>A0A4C1VZK9_EUMVA</name>
<sequence>MRPRPTGTLLQIEPKALRKSNETLTFIDRNGTLQWRTVSRGHTAISFTFGVADETGRKPTDKTSRAREMFRQRGTDNTAAVGGTSHEINATKKKATVPVSLARFIRSFHRERDAVNNWRIASGSMADIIACAFTANGLHMDTASVSNDDPGAKFESPSAALQLHKIARRSRPAIITALRENCFRAQTRNYRPRRGRWRTEHFTSKAVASPRDLKSRPVSYKDKRRSDRNDNKDYHACHCDETGARPSPAHGCACSVIEHRPGDADAAAAATSDAIKRSDSIYWKIKEEIADITKEECAHVEIKGVQKAKPPAPAGWTTVVTLR</sequence>
<feature type="compositionally biased region" description="Basic and acidic residues" evidence="1">
    <location>
        <begin position="211"/>
        <end position="233"/>
    </location>
</feature>
<gene>
    <name evidence="2" type="ORF">EVAR_22127_1</name>
</gene>
<comment type="caution">
    <text evidence="2">The sequence shown here is derived from an EMBL/GenBank/DDBJ whole genome shotgun (WGS) entry which is preliminary data.</text>
</comment>
<evidence type="ECO:0000313" key="2">
    <source>
        <dbReference type="EMBL" id="GBP44243.1"/>
    </source>
</evidence>
<accession>A0A4C1VZK9</accession>